<evidence type="ECO:0000313" key="4">
    <source>
        <dbReference type="Proteomes" id="UP000008837"/>
    </source>
</evidence>
<dbReference type="GeneID" id="5853553"/>
<gene>
    <name evidence="3" type="ORF">MGL_3714</name>
</gene>
<name>A8QAF5_MALGO</name>
<dbReference type="KEGG" id="mgl:MGL_3714"/>
<feature type="domain" description="Mtf2-like C-terminal" evidence="2">
    <location>
        <begin position="182"/>
        <end position="299"/>
    </location>
</feature>
<feature type="compositionally biased region" description="Basic and acidic residues" evidence="1">
    <location>
        <begin position="417"/>
        <end position="428"/>
    </location>
</feature>
<sequence length="428" mass="48148">MDMWWLGGSLVRAAPHMQTAWRCAKSHRAYVTGPRNAWDELLADVSPQPNGAVHAAMQKPTWASESVPRDVLYANERASTPKTLQQRRRTYDTSALTPSESAQFRRIFELLEQEMDVPRMQASSSELGAFAERNAIRSRKLTARGGGVGTRFEASLEGLAAQISPEELDRGVDRLWQDIHSHGSAVDAWRWAEAHVWTSDTSAPTTASTSPNIELAQYGPQTPFFAPALHMLLLAFRDKFHVPHTALAVLERTRQLGPHAYVLGCTSSLFAEIIRTQWLCLRDAQAVLATAYEARAVGILSHADGHASSRDDAALRTQIERIRSELRARVMRAAQNRTFVEKENESNETFLRMQVDDHDILQMVTELGRLVGGRTIRSAERTPNPRPRLTTSARQKKPPKKNLMIYPQNPHALLRTELQRTKTREPEQ</sequence>
<dbReference type="PANTHER" id="PTHR39468">
    <property type="entry name" value="CHROMOSOME 7, WHOLE GENOME SHOTGUN SEQUENCE"/>
    <property type="match status" value="1"/>
</dbReference>
<dbReference type="STRING" id="425265.A8QAF5"/>
<organism evidence="3 4">
    <name type="scientific">Malassezia globosa (strain ATCC MYA-4612 / CBS 7966)</name>
    <name type="common">Dandruff-associated fungus</name>
    <dbReference type="NCBI Taxonomy" id="425265"/>
    <lineage>
        <taxon>Eukaryota</taxon>
        <taxon>Fungi</taxon>
        <taxon>Dikarya</taxon>
        <taxon>Basidiomycota</taxon>
        <taxon>Ustilaginomycotina</taxon>
        <taxon>Malasseziomycetes</taxon>
        <taxon>Malasseziales</taxon>
        <taxon>Malasseziaceae</taxon>
        <taxon>Malassezia</taxon>
    </lineage>
</organism>
<evidence type="ECO:0000259" key="2">
    <source>
        <dbReference type="Pfam" id="PF19189"/>
    </source>
</evidence>
<dbReference type="EMBL" id="AAYY01000014">
    <property type="protein sequence ID" value="EDP42033.1"/>
    <property type="molecule type" value="Genomic_DNA"/>
</dbReference>
<evidence type="ECO:0000256" key="1">
    <source>
        <dbReference type="SAM" id="MobiDB-lite"/>
    </source>
</evidence>
<protein>
    <recommendedName>
        <fullName evidence="2">Mtf2-like C-terminal domain-containing protein</fullName>
    </recommendedName>
</protein>
<dbReference type="RefSeq" id="XP_001729247.1">
    <property type="nucleotide sequence ID" value="XM_001729195.1"/>
</dbReference>
<dbReference type="VEuPathDB" id="FungiDB:MGL_3714"/>
<dbReference type="InterPro" id="IPR040009">
    <property type="entry name" value="Mtf2/C5D6.12-like"/>
</dbReference>
<proteinExistence type="predicted"/>
<dbReference type="PANTHER" id="PTHR39468:SF1">
    <property type="entry name" value="MTF2-LIKE C-TERMINAL DOMAIN-CONTAINING PROTEIN"/>
    <property type="match status" value="1"/>
</dbReference>
<comment type="caution">
    <text evidence="3">The sequence shown here is derived from an EMBL/GenBank/DDBJ whole genome shotgun (WGS) entry which is preliminary data.</text>
</comment>
<accession>A8QAF5</accession>
<keyword evidence="4" id="KW-1185">Reference proteome</keyword>
<dbReference type="OrthoDB" id="2444174at2759"/>
<dbReference type="AlphaFoldDB" id="A8QAF5"/>
<dbReference type="OMA" id="YANERAS"/>
<feature type="region of interest" description="Disordered" evidence="1">
    <location>
        <begin position="378"/>
        <end position="428"/>
    </location>
</feature>
<dbReference type="GO" id="GO:0005739">
    <property type="term" value="C:mitochondrion"/>
    <property type="evidence" value="ECO:0007669"/>
    <property type="project" value="InterPro"/>
</dbReference>
<dbReference type="Pfam" id="PF19189">
    <property type="entry name" value="Mtf2"/>
    <property type="match status" value="1"/>
</dbReference>
<dbReference type="InterPro" id="IPR043837">
    <property type="entry name" value="Mtf2-like_C"/>
</dbReference>
<dbReference type="InParanoid" id="A8QAF5"/>
<evidence type="ECO:0000313" key="3">
    <source>
        <dbReference type="EMBL" id="EDP42033.1"/>
    </source>
</evidence>
<reference evidence="3 4" key="1">
    <citation type="journal article" date="2007" name="Proc. Natl. Acad. Sci. U.S.A.">
        <title>Dandruff-associated Malassezia genomes reveal convergent and divergent virulence traits shared with plant and human fungal pathogens.</title>
        <authorList>
            <person name="Xu J."/>
            <person name="Saunders C.W."/>
            <person name="Hu P."/>
            <person name="Grant R.A."/>
            <person name="Boekhout T."/>
            <person name="Kuramae E.E."/>
            <person name="Kronstad J.W."/>
            <person name="Deangelis Y.M."/>
            <person name="Reeder N.L."/>
            <person name="Johnstone K.R."/>
            <person name="Leland M."/>
            <person name="Fieno A.M."/>
            <person name="Begley W.M."/>
            <person name="Sun Y."/>
            <person name="Lacey M.P."/>
            <person name="Chaudhary T."/>
            <person name="Keough T."/>
            <person name="Chu L."/>
            <person name="Sears R."/>
            <person name="Yuan B."/>
            <person name="Dawson T.L.Jr."/>
        </authorList>
    </citation>
    <scope>NUCLEOTIDE SEQUENCE [LARGE SCALE GENOMIC DNA]</scope>
    <source>
        <strain evidence="4">ATCC MYA-4612 / CBS 7966</strain>
    </source>
</reference>
<dbReference type="Proteomes" id="UP000008837">
    <property type="component" value="Unassembled WGS sequence"/>
</dbReference>